<evidence type="ECO:0000313" key="2">
    <source>
        <dbReference type="Proteomes" id="UP001499988"/>
    </source>
</evidence>
<dbReference type="EMBL" id="BAABJZ010000016">
    <property type="protein sequence ID" value="GAA4879959.1"/>
    <property type="molecule type" value="Genomic_DNA"/>
</dbReference>
<dbReference type="RefSeq" id="WP_345334499.1">
    <property type="nucleotide sequence ID" value="NZ_BAABJZ010000016.1"/>
</dbReference>
<proteinExistence type="predicted"/>
<keyword evidence="2" id="KW-1185">Reference proteome</keyword>
<dbReference type="Proteomes" id="UP001499988">
    <property type="component" value="Unassembled WGS sequence"/>
</dbReference>
<gene>
    <name evidence="1" type="ORF">GCM10023333_12590</name>
</gene>
<organism evidence="1 2">
    <name type="scientific">Ferrimonas pelagia</name>
    <dbReference type="NCBI Taxonomy" id="1177826"/>
    <lineage>
        <taxon>Bacteria</taxon>
        <taxon>Pseudomonadati</taxon>
        <taxon>Pseudomonadota</taxon>
        <taxon>Gammaproteobacteria</taxon>
        <taxon>Alteromonadales</taxon>
        <taxon>Ferrimonadaceae</taxon>
        <taxon>Ferrimonas</taxon>
    </lineage>
</organism>
<protein>
    <submittedName>
        <fullName evidence="1">Uncharacterized protein</fullName>
    </submittedName>
</protein>
<comment type="caution">
    <text evidence="1">The sequence shown here is derived from an EMBL/GenBank/DDBJ whole genome shotgun (WGS) entry which is preliminary data.</text>
</comment>
<evidence type="ECO:0000313" key="1">
    <source>
        <dbReference type="EMBL" id="GAA4879959.1"/>
    </source>
</evidence>
<name>A0ABP9EK94_9GAMM</name>
<sequence>MKTLKQVRSDLRVWGKVIAASREGQGWPRTNSIERIRDIAQTGVISAGTQHLFSHQAEAIYYPEWVEQTTAAVDAVSFAPARLMLVRHYVQGYPLRLLERHERTWLRSGEAEVMGLL</sequence>
<reference evidence="2" key="1">
    <citation type="journal article" date="2019" name="Int. J. Syst. Evol. Microbiol.">
        <title>The Global Catalogue of Microorganisms (GCM) 10K type strain sequencing project: providing services to taxonomists for standard genome sequencing and annotation.</title>
        <authorList>
            <consortium name="The Broad Institute Genomics Platform"/>
            <consortium name="The Broad Institute Genome Sequencing Center for Infectious Disease"/>
            <person name="Wu L."/>
            <person name="Ma J."/>
        </authorList>
    </citation>
    <scope>NUCLEOTIDE SEQUENCE [LARGE SCALE GENOMIC DNA]</scope>
    <source>
        <strain evidence="2">JCM 18401</strain>
    </source>
</reference>
<accession>A0ABP9EK94</accession>